<dbReference type="SUPFAM" id="SSF50118">
    <property type="entry name" value="Cell growth inhibitor/plasmid maintenance toxic component"/>
    <property type="match status" value="1"/>
</dbReference>
<dbReference type="InterPro" id="IPR011067">
    <property type="entry name" value="Plasmid_toxin/cell-grow_inhib"/>
</dbReference>
<evidence type="ECO:0000256" key="1">
    <source>
        <dbReference type="ARBA" id="ARBA00007521"/>
    </source>
</evidence>
<evidence type="ECO:0000256" key="2">
    <source>
        <dbReference type="ARBA" id="ARBA00022649"/>
    </source>
</evidence>
<dbReference type="PIRSF" id="PIRSF033490">
    <property type="entry name" value="MazF"/>
    <property type="match status" value="1"/>
</dbReference>
<keyword evidence="3" id="KW-0540">Nuclease</keyword>
<reference evidence="4" key="2">
    <citation type="submission" date="2021-02" db="EMBL/GenBank/DDBJ databases">
        <title>cfr and optrA-positive Staphylococcus spp.</title>
        <authorList>
            <person name="Chen L."/>
        </authorList>
    </citation>
    <scope>NUCLEOTIDE SEQUENCE</scope>
    <source>
        <strain evidence="4">GDQ20D70P</strain>
    </source>
</reference>
<protein>
    <recommendedName>
        <fullName evidence="3">mRNA interferase</fullName>
        <ecNumber evidence="3">3.1.-.-</ecNumber>
    </recommendedName>
</protein>
<gene>
    <name evidence="5" type="ORF">CD117_07625</name>
    <name evidence="4" type="ORF">JRU67_04200</name>
</gene>
<dbReference type="GO" id="GO:0016075">
    <property type="term" value="P:rRNA catabolic process"/>
    <property type="evidence" value="ECO:0007669"/>
    <property type="project" value="TreeGrafter"/>
</dbReference>
<organism evidence="5 6">
    <name type="scientific">Mammaliicoccus sciuri</name>
    <name type="common">Staphylococcus sciuri</name>
    <dbReference type="NCBI Taxonomy" id="1296"/>
    <lineage>
        <taxon>Bacteria</taxon>
        <taxon>Bacillati</taxon>
        <taxon>Bacillota</taxon>
        <taxon>Bacilli</taxon>
        <taxon>Bacillales</taxon>
        <taxon>Staphylococcaceae</taxon>
        <taxon>Mammaliicoccus</taxon>
    </lineage>
</organism>
<reference evidence="5 6" key="1">
    <citation type="submission" date="2018-10" db="EMBL/GenBank/DDBJ databases">
        <title>A collection Staphylococci species genome sequencing.</title>
        <authorList>
            <person name="Cole K."/>
        </authorList>
    </citation>
    <scope>NUCLEOTIDE SEQUENCE [LARGE SCALE GENOMIC DNA]</scope>
    <source>
        <strain evidence="5">CCUG 37923</strain>
        <strain evidence="6">NCTC 12218</strain>
    </source>
</reference>
<dbReference type="RefSeq" id="WP_025904511.1">
    <property type="nucleotide sequence ID" value="NZ_CP065960.1"/>
</dbReference>
<dbReference type="GO" id="GO:0003677">
    <property type="term" value="F:DNA binding"/>
    <property type="evidence" value="ECO:0007669"/>
    <property type="project" value="InterPro"/>
</dbReference>
<dbReference type="GO" id="GO:0006402">
    <property type="term" value="P:mRNA catabolic process"/>
    <property type="evidence" value="ECO:0007669"/>
    <property type="project" value="TreeGrafter"/>
</dbReference>
<name>A0A8E2VFW5_MAMSC</name>
<keyword evidence="3" id="KW-0378">Hydrolase</keyword>
<dbReference type="GO" id="GO:0016787">
    <property type="term" value="F:hydrolase activity"/>
    <property type="evidence" value="ECO:0007669"/>
    <property type="project" value="UniProtKB-KW"/>
</dbReference>
<dbReference type="AlphaFoldDB" id="A0A8E2VFW5"/>
<keyword evidence="3" id="KW-0255">Endonuclease</keyword>
<dbReference type="EMBL" id="RXWV01000036">
    <property type="protein sequence ID" value="RTX72983.1"/>
    <property type="molecule type" value="Genomic_DNA"/>
</dbReference>
<comment type="function">
    <text evidence="3">Toxic component of a type II toxin-antitoxin (TA) system.</text>
</comment>
<keyword evidence="2" id="KW-1277">Toxin-antitoxin system</keyword>
<comment type="similarity">
    <text evidence="1 3">Belongs to the PemK/MazF family.</text>
</comment>
<dbReference type="GO" id="GO:0004521">
    <property type="term" value="F:RNA endonuclease activity"/>
    <property type="evidence" value="ECO:0007669"/>
    <property type="project" value="TreeGrafter"/>
</dbReference>
<evidence type="ECO:0000313" key="6">
    <source>
        <dbReference type="Proteomes" id="UP000274792"/>
    </source>
</evidence>
<dbReference type="Proteomes" id="UP000274792">
    <property type="component" value="Unassembled WGS sequence"/>
</dbReference>
<dbReference type="Pfam" id="PF02452">
    <property type="entry name" value="PemK_toxin"/>
    <property type="match status" value="1"/>
</dbReference>
<dbReference type="EMBL" id="CP069389">
    <property type="protein sequence ID" value="QRN92023.1"/>
    <property type="molecule type" value="Genomic_DNA"/>
</dbReference>
<dbReference type="Proteomes" id="UP000640299">
    <property type="component" value="Chromosome"/>
</dbReference>
<dbReference type="PANTHER" id="PTHR33988:SF2">
    <property type="entry name" value="ENDORIBONUCLEASE MAZF"/>
    <property type="match status" value="1"/>
</dbReference>
<dbReference type="PANTHER" id="PTHR33988">
    <property type="entry name" value="ENDORIBONUCLEASE MAZF-RELATED"/>
    <property type="match status" value="1"/>
</dbReference>
<accession>A0A8E2VFW5</accession>
<evidence type="ECO:0000256" key="3">
    <source>
        <dbReference type="PIRNR" id="PIRNR033490"/>
    </source>
</evidence>
<evidence type="ECO:0000313" key="4">
    <source>
        <dbReference type="EMBL" id="QRN92023.1"/>
    </source>
</evidence>
<sequence length="123" mass="13642">MRRGDVYLADLSPVTGSEQGGTRPVVIIQNDTGNRYSPTVIVAAITGKINKAKIPTHVEIEAAKYKLDRDSVILLEQIRTIDKKRLKEKLTYLSDAKMKEVDTAIAISLNLTLQQKFDTLGNT</sequence>
<dbReference type="Gene3D" id="2.30.30.110">
    <property type="match status" value="1"/>
</dbReference>
<evidence type="ECO:0000313" key="5">
    <source>
        <dbReference type="EMBL" id="RTX72983.1"/>
    </source>
</evidence>
<proteinExistence type="inferred from homology"/>
<dbReference type="EC" id="3.1.-.-" evidence="3"/>
<dbReference type="InterPro" id="IPR003477">
    <property type="entry name" value="PemK-like"/>
</dbReference>